<sequence length="146" mass="15926">MSEESGKANSTALVLLNTRAIGGYKSVDEMIKPGSEMPWGNRFAFLQVPVPKLGAAEQENPLKFVKKARRMIKRQRNSATVFLTGQLLNLVRKIRGPETTARYIHGTLKNSSMAISNVIGPVEQMALANQPVKGLYFVVAGAPQVS</sequence>
<feature type="domain" description="O-acyltransferase WSD1 C-terminal" evidence="1">
    <location>
        <begin position="39"/>
        <end position="144"/>
    </location>
</feature>
<dbReference type="EMBL" id="JACGWN010000007">
    <property type="protein sequence ID" value="KAL0444321.1"/>
    <property type="molecule type" value="Genomic_DNA"/>
</dbReference>
<evidence type="ECO:0000259" key="1">
    <source>
        <dbReference type="Pfam" id="PF06974"/>
    </source>
</evidence>
<evidence type="ECO:0000313" key="2">
    <source>
        <dbReference type="EMBL" id="KAL0444321.1"/>
    </source>
</evidence>
<dbReference type="GO" id="GO:0005886">
    <property type="term" value="C:plasma membrane"/>
    <property type="evidence" value="ECO:0007669"/>
    <property type="project" value="TreeGrafter"/>
</dbReference>
<dbReference type="AlphaFoldDB" id="A0AAW2WST0"/>
<accession>A0AAW2WST0</accession>
<dbReference type="PANTHER" id="PTHR31650:SF51">
    <property type="entry name" value="O-ACYLTRANSFERASE WSD1-LIKE ISOFORM X1"/>
    <property type="match status" value="1"/>
</dbReference>
<organism evidence="2">
    <name type="scientific">Sesamum latifolium</name>
    <dbReference type="NCBI Taxonomy" id="2727402"/>
    <lineage>
        <taxon>Eukaryota</taxon>
        <taxon>Viridiplantae</taxon>
        <taxon>Streptophyta</taxon>
        <taxon>Embryophyta</taxon>
        <taxon>Tracheophyta</taxon>
        <taxon>Spermatophyta</taxon>
        <taxon>Magnoliopsida</taxon>
        <taxon>eudicotyledons</taxon>
        <taxon>Gunneridae</taxon>
        <taxon>Pentapetalae</taxon>
        <taxon>asterids</taxon>
        <taxon>lamiids</taxon>
        <taxon>Lamiales</taxon>
        <taxon>Pedaliaceae</taxon>
        <taxon>Sesamum</taxon>
    </lineage>
</organism>
<dbReference type="InterPro" id="IPR009721">
    <property type="entry name" value="O-acyltransferase_WSD1_C"/>
</dbReference>
<proteinExistence type="predicted"/>
<dbReference type="GO" id="GO:0019432">
    <property type="term" value="P:triglyceride biosynthetic process"/>
    <property type="evidence" value="ECO:0007669"/>
    <property type="project" value="TreeGrafter"/>
</dbReference>
<protein>
    <recommendedName>
        <fullName evidence="1">O-acyltransferase WSD1 C-terminal domain-containing protein</fullName>
    </recommendedName>
</protein>
<gene>
    <name evidence="2" type="ORF">Slati_2154800</name>
</gene>
<dbReference type="InterPro" id="IPR045034">
    <property type="entry name" value="O-acyltransferase_WSD1-like"/>
</dbReference>
<dbReference type="PANTHER" id="PTHR31650">
    <property type="entry name" value="O-ACYLTRANSFERASE (WSD1-LIKE) FAMILY PROTEIN"/>
    <property type="match status" value="1"/>
</dbReference>
<reference evidence="2" key="1">
    <citation type="submission" date="2020-06" db="EMBL/GenBank/DDBJ databases">
        <authorList>
            <person name="Li T."/>
            <person name="Hu X."/>
            <person name="Zhang T."/>
            <person name="Song X."/>
            <person name="Zhang H."/>
            <person name="Dai N."/>
            <person name="Sheng W."/>
            <person name="Hou X."/>
            <person name="Wei L."/>
        </authorList>
    </citation>
    <scope>NUCLEOTIDE SEQUENCE</scope>
    <source>
        <strain evidence="2">KEN1</strain>
        <tissue evidence="2">Leaf</tissue>
    </source>
</reference>
<dbReference type="Pfam" id="PF06974">
    <property type="entry name" value="WS_DGAT_C"/>
    <property type="match status" value="1"/>
</dbReference>
<comment type="caution">
    <text evidence="2">The sequence shown here is derived from an EMBL/GenBank/DDBJ whole genome shotgun (WGS) entry which is preliminary data.</text>
</comment>
<reference evidence="2" key="2">
    <citation type="journal article" date="2024" name="Plant">
        <title>Genomic evolution and insights into agronomic trait innovations of Sesamum species.</title>
        <authorList>
            <person name="Miao H."/>
            <person name="Wang L."/>
            <person name="Qu L."/>
            <person name="Liu H."/>
            <person name="Sun Y."/>
            <person name="Le M."/>
            <person name="Wang Q."/>
            <person name="Wei S."/>
            <person name="Zheng Y."/>
            <person name="Lin W."/>
            <person name="Duan Y."/>
            <person name="Cao H."/>
            <person name="Xiong S."/>
            <person name="Wang X."/>
            <person name="Wei L."/>
            <person name="Li C."/>
            <person name="Ma Q."/>
            <person name="Ju M."/>
            <person name="Zhao R."/>
            <person name="Li G."/>
            <person name="Mu C."/>
            <person name="Tian Q."/>
            <person name="Mei H."/>
            <person name="Zhang T."/>
            <person name="Gao T."/>
            <person name="Zhang H."/>
        </authorList>
    </citation>
    <scope>NUCLEOTIDE SEQUENCE</scope>
    <source>
        <strain evidence="2">KEN1</strain>
    </source>
</reference>
<name>A0AAW2WST0_9LAMI</name>
<dbReference type="GO" id="GO:0008374">
    <property type="term" value="F:O-acyltransferase activity"/>
    <property type="evidence" value="ECO:0007669"/>
    <property type="project" value="InterPro"/>
</dbReference>